<dbReference type="InterPro" id="IPR050639">
    <property type="entry name" value="SSR_resolvase"/>
</dbReference>
<dbReference type="SUPFAM" id="SSF53041">
    <property type="entry name" value="Resolvase-like"/>
    <property type="match status" value="1"/>
</dbReference>
<dbReference type="Gene3D" id="3.40.50.1390">
    <property type="entry name" value="Resolvase, N-terminal catalytic domain"/>
    <property type="match status" value="1"/>
</dbReference>
<feature type="transmembrane region" description="Helical" evidence="6">
    <location>
        <begin position="192"/>
        <end position="216"/>
    </location>
</feature>
<dbReference type="HOGENOM" id="CLU_1146840_0_0_6"/>
<keyword evidence="6" id="KW-0812">Transmembrane</keyword>
<name>Q87D97_XYLFT</name>
<dbReference type="PANTHER" id="PTHR30461:SF26">
    <property type="entry name" value="RESOLVASE HOMOLOG YNEB"/>
    <property type="match status" value="1"/>
</dbReference>
<dbReference type="EMBL" id="AE009442">
    <property type="protein sequence ID" value="AAO28657.1"/>
    <property type="molecule type" value="Genomic_DNA"/>
</dbReference>
<proteinExistence type="inferred from homology"/>
<keyword evidence="3" id="KW-0238">DNA-binding</keyword>
<comment type="similarity">
    <text evidence="1">Belongs to the site-specific recombinase resolvase family.</text>
</comment>
<dbReference type="PROSITE" id="PS51736">
    <property type="entry name" value="RECOMBINASES_3"/>
    <property type="match status" value="1"/>
</dbReference>
<keyword evidence="2" id="KW-0229">DNA integration</keyword>
<dbReference type="InterPro" id="IPR006118">
    <property type="entry name" value="Recombinase_CS"/>
</dbReference>
<dbReference type="KEGG" id="xft:PD_0789"/>
<keyword evidence="9" id="KW-1185">Reference proteome</keyword>
<dbReference type="AlphaFoldDB" id="Q87D97"/>
<dbReference type="SMART" id="SM00857">
    <property type="entry name" value="Resolvase"/>
    <property type="match status" value="1"/>
</dbReference>
<evidence type="ECO:0000256" key="1">
    <source>
        <dbReference type="ARBA" id="ARBA00009913"/>
    </source>
</evidence>
<dbReference type="PANTHER" id="PTHR30461">
    <property type="entry name" value="DNA-INVERTASE FROM LAMBDOID PROPHAGE"/>
    <property type="match status" value="1"/>
</dbReference>
<dbReference type="PROSITE" id="PS00398">
    <property type="entry name" value="RECOMBINASES_2"/>
    <property type="match status" value="1"/>
</dbReference>
<dbReference type="CDD" id="cd03768">
    <property type="entry name" value="SR_ResInv"/>
    <property type="match status" value="1"/>
</dbReference>
<accession>Q87D97</accession>
<dbReference type="Pfam" id="PF00239">
    <property type="entry name" value="Resolvase"/>
    <property type="match status" value="1"/>
</dbReference>
<feature type="region of interest" description="Disordered" evidence="5">
    <location>
        <begin position="1"/>
        <end position="27"/>
    </location>
</feature>
<evidence type="ECO:0000256" key="2">
    <source>
        <dbReference type="ARBA" id="ARBA00022908"/>
    </source>
</evidence>
<organism evidence="8 9">
    <name type="scientific">Xylella fastidiosa (strain Temecula1 / ATCC 700964)</name>
    <dbReference type="NCBI Taxonomy" id="183190"/>
    <lineage>
        <taxon>Bacteria</taxon>
        <taxon>Pseudomonadati</taxon>
        <taxon>Pseudomonadota</taxon>
        <taxon>Gammaproteobacteria</taxon>
        <taxon>Lysobacterales</taxon>
        <taxon>Lysobacteraceae</taxon>
        <taxon>Xylella</taxon>
    </lineage>
</organism>
<feature type="compositionally biased region" description="Basic residues" evidence="5">
    <location>
        <begin position="1"/>
        <end position="10"/>
    </location>
</feature>
<evidence type="ECO:0000256" key="6">
    <source>
        <dbReference type="SAM" id="Phobius"/>
    </source>
</evidence>
<dbReference type="GO" id="GO:0003677">
    <property type="term" value="F:DNA binding"/>
    <property type="evidence" value="ECO:0007669"/>
    <property type="project" value="UniProtKB-KW"/>
</dbReference>
<gene>
    <name evidence="8" type="ordered locus">PD_0789</name>
</gene>
<sequence>MSATRARPRLTRWPGLMPSSKNLKPLNARKCSRSKSPRWAVGKRAQLEAALEFLREGDVLVVTKLDRLARSVADLMQVIQTLDGKSVGLRVLNLGMDTHTPTGKLMLTVLGGVVQFKREMMLERQREGVARAKDAGKYKGRKPISAAQKTIHLSNDALLHFDRIHTPRALLRRSAAPPPLGWLLANAKPSTFLLLLVLPLLPLLLSLLLNTFLMIIDSLANSRMYLPFNRFDTERTLSGKIIEIGEAFRIIRLFTWREDWEERRTVYSTRCLLSLGPSWIVR</sequence>
<dbReference type="InterPro" id="IPR006119">
    <property type="entry name" value="Resolv_N"/>
</dbReference>
<keyword evidence="6" id="KW-1133">Transmembrane helix</keyword>
<evidence type="ECO:0000256" key="5">
    <source>
        <dbReference type="SAM" id="MobiDB-lite"/>
    </source>
</evidence>
<feature type="domain" description="Resolvase/invertase-type recombinase catalytic" evidence="7">
    <location>
        <begin position="1"/>
        <end position="136"/>
    </location>
</feature>
<dbReference type="Proteomes" id="UP000002516">
    <property type="component" value="Chromosome"/>
</dbReference>
<keyword evidence="4" id="KW-0233">DNA recombination</keyword>
<evidence type="ECO:0000256" key="4">
    <source>
        <dbReference type="ARBA" id="ARBA00023172"/>
    </source>
</evidence>
<evidence type="ECO:0000313" key="8">
    <source>
        <dbReference type="EMBL" id="AAO28657.1"/>
    </source>
</evidence>
<evidence type="ECO:0000256" key="3">
    <source>
        <dbReference type="ARBA" id="ARBA00023125"/>
    </source>
</evidence>
<evidence type="ECO:0000259" key="7">
    <source>
        <dbReference type="PROSITE" id="PS51736"/>
    </source>
</evidence>
<dbReference type="GO" id="GO:0015074">
    <property type="term" value="P:DNA integration"/>
    <property type="evidence" value="ECO:0007669"/>
    <property type="project" value="UniProtKB-KW"/>
</dbReference>
<dbReference type="GO" id="GO:0000150">
    <property type="term" value="F:DNA strand exchange activity"/>
    <property type="evidence" value="ECO:0007669"/>
    <property type="project" value="InterPro"/>
</dbReference>
<reference evidence="8 9" key="1">
    <citation type="journal article" date="2003" name="J. Bacteriol.">
        <title>Comparative analyses of the complete genome sequences of Pierce's disease and citrus variegated chlorosis strains of Xylella fastidiosa.</title>
        <authorList>
            <person name="Van Sluys M.A."/>
            <person name="de Oliveira M.C."/>
            <person name="Monteiro-Vitorello C.B."/>
            <person name="Miyaki C.Y."/>
            <person name="Furlan L.R."/>
            <person name="Camargo L.E."/>
            <person name="da Silva A.C."/>
            <person name="Moon D.H."/>
            <person name="Takita M.A."/>
            <person name="Lemos E.G."/>
            <person name="Machado M.A."/>
            <person name="Ferro M.I."/>
            <person name="da Silva F.R."/>
            <person name="Goldman M.H."/>
            <person name="Goldman G.H."/>
            <person name="Lemos M.V."/>
            <person name="El-Dorry H."/>
            <person name="Tsai S.M."/>
            <person name="Carrer H."/>
            <person name="Carraro D.M."/>
            <person name="de Oliveira R.C."/>
            <person name="Nunes L.R."/>
            <person name="Siqueira W.J."/>
            <person name="Coutinho L.L."/>
            <person name="Kimura E.T."/>
            <person name="Ferro E.S."/>
            <person name="Harakava R."/>
            <person name="Kuramae E.E."/>
            <person name="Marino C.L."/>
            <person name="Giglioti E."/>
            <person name="Abreu I.L."/>
            <person name="Alves L.M."/>
            <person name="do Amaral A.M."/>
            <person name="Baia G.S."/>
            <person name="Blanco S.R."/>
            <person name="Brito M.S."/>
            <person name="Cannavan F.S."/>
            <person name="Celestino A.V."/>
            <person name="da Cunha A.F."/>
            <person name="Fenille R.C."/>
            <person name="Ferro J.A."/>
            <person name="Formighieri E.F."/>
            <person name="Kishi L.T."/>
            <person name="Leoni S.G."/>
            <person name="Oliveira A.R."/>
            <person name="Rosa V.E.Jr."/>
            <person name="Sassaki F.T."/>
            <person name="Sena J.A."/>
            <person name="de Souza A.A."/>
            <person name="Truffi D."/>
            <person name="Tsukumo F."/>
            <person name="Yanai G.M."/>
            <person name="Zaros L.G."/>
            <person name="Civerolo E.L."/>
            <person name="Simpson A.J."/>
            <person name="Almeida N.F.Jr."/>
            <person name="Setubal J.C."/>
            <person name="Kitajima J.P."/>
        </authorList>
    </citation>
    <scope>NUCLEOTIDE SEQUENCE [LARGE SCALE GENOMIC DNA]</scope>
    <source>
        <strain evidence="9">Temecula1 / ATCC 700964</strain>
    </source>
</reference>
<evidence type="ECO:0000313" key="9">
    <source>
        <dbReference type="Proteomes" id="UP000002516"/>
    </source>
</evidence>
<dbReference type="InterPro" id="IPR036162">
    <property type="entry name" value="Resolvase-like_N_sf"/>
</dbReference>
<protein>
    <submittedName>
        <fullName evidence="8">Resolvase/integrase-like protein</fullName>
    </submittedName>
</protein>
<keyword evidence="6" id="KW-0472">Membrane</keyword>